<protein>
    <submittedName>
        <fullName evidence="1">Uncharacterized protein</fullName>
    </submittedName>
</protein>
<gene>
    <name evidence="1" type="ORF">N801_07530</name>
</gene>
<dbReference type="Proteomes" id="UP000030013">
    <property type="component" value="Unassembled WGS sequence"/>
</dbReference>
<dbReference type="AlphaFoldDB" id="A0A0A0JZ78"/>
<reference evidence="1 2" key="1">
    <citation type="submission" date="2013-08" db="EMBL/GenBank/DDBJ databases">
        <title>The genome sequence of Knoellia aerolata.</title>
        <authorList>
            <person name="Zhu W."/>
            <person name="Wang G."/>
        </authorList>
    </citation>
    <scope>NUCLEOTIDE SEQUENCE [LARGE SCALE GENOMIC DNA]</scope>
    <source>
        <strain evidence="1 2">DSM 18566</strain>
    </source>
</reference>
<evidence type="ECO:0000313" key="2">
    <source>
        <dbReference type="Proteomes" id="UP000030013"/>
    </source>
</evidence>
<evidence type="ECO:0000313" key="1">
    <source>
        <dbReference type="EMBL" id="KGN41392.1"/>
    </source>
</evidence>
<proteinExistence type="predicted"/>
<sequence>MWHHMDALRVDVKLADQLRAQRLVVDDKGIATAVGASQNRVLDRTEARTMRYDVVDADHHWRRKPGHRICEAVEVVQVNEVEVCTFPRAPACAGAGAVSHRTRPHPAQALDVSRDIRQVSYHRDHTVRTSAGCVRPVNDLNDDGLPRPGGCFRPIELFLAREWPVPEKLHHA</sequence>
<comment type="caution">
    <text evidence="1">The sequence shown here is derived from an EMBL/GenBank/DDBJ whole genome shotgun (WGS) entry which is preliminary data.</text>
</comment>
<dbReference type="EMBL" id="AVPL01000018">
    <property type="protein sequence ID" value="KGN41392.1"/>
    <property type="molecule type" value="Genomic_DNA"/>
</dbReference>
<keyword evidence="2" id="KW-1185">Reference proteome</keyword>
<dbReference type="STRING" id="1385519.N801_07530"/>
<organism evidence="1 2">
    <name type="scientific">Knoellia aerolata DSM 18566</name>
    <dbReference type="NCBI Taxonomy" id="1385519"/>
    <lineage>
        <taxon>Bacteria</taxon>
        <taxon>Bacillati</taxon>
        <taxon>Actinomycetota</taxon>
        <taxon>Actinomycetes</taxon>
        <taxon>Micrococcales</taxon>
        <taxon>Intrasporangiaceae</taxon>
        <taxon>Knoellia</taxon>
    </lineage>
</organism>
<accession>A0A0A0JZ78</accession>
<name>A0A0A0JZ78_9MICO</name>